<comment type="caution">
    <text evidence="1">The sequence shown here is derived from an EMBL/GenBank/DDBJ whole genome shotgun (WGS) entry which is preliminary data.</text>
</comment>
<dbReference type="Proteomes" id="UP001295794">
    <property type="component" value="Unassembled WGS sequence"/>
</dbReference>
<dbReference type="AlphaFoldDB" id="A0AAD2H2T6"/>
<organism evidence="1 2">
    <name type="scientific">Mycena citricolor</name>
    <dbReference type="NCBI Taxonomy" id="2018698"/>
    <lineage>
        <taxon>Eukaryota</taxon>
        <taxon>Fungi</taxon>
        <taxon>Dikarya</taxon>
        <taxon>Basidiomycota</taxon>
        <taxon>Agaricomycotina</taxon>
        <taxon>Agaricomycetes</taxon>
        <taxon>Agaricomycetidae</taxon>
        <taxon>Agaricales</taxon>
        <taxon>Marasmiineae</taxon>
        <taxon>Mycenaceae</taxon>
        <taxon>Mycena</taxon>
    </lineage>
</organism>
<evidence type="ECO:0000313" key="2">
    <source>
        <dbReference type="Proteomes" id="UP001295794"/>
    </source>
</evidence>
<sequence length="393" mass="43495">MPCEGVNRVPLRQTGHIMQVFERTANKTEVDAALGLQPNATHLLEHLGFHEENLKYVLLRGFTPGGKLEEDAVGLSPFFRALFFSDLAVAQVLQMCHRTDIYEELKRITLDIPGDLLPVFMCVGCEFLYRSLEEGDVALEFGETVHADLVLGRMEFIALGTQGSDGRSRLLTRTHMLGHDQASPTGITCCRTVFKAPPEDGNISGLEWLTEGRVGVRTFYTETNGGRKMVGRNTRPLKPYLVAQPTPILQCQTQSRLSSPPITLAQVRAKFADYDAQVPPPAGPAEPTGRIYRSWLRKLPALPTWCNGRTPLFDGTVVARPGLHDSDRGRGVLAGLLSPQVDVTMAGLDRITRSVRVQNDAHCKLVEYVANSASRRAYMDQFPDGKKLDVKLE</sequence>
<name>A0AAD2H2T6_9AGAR</name>
<reference evidence="1" key="1">
    <citation type="submission" date="2023-11" db="EMBL/GenBank/DDBJ databases">
        <authorList>
            <person name="De Vega J J."/>
            <person name="De Vega J J."/>
        </authorList>
    </citation>
    <scope>NUCLEOTIDE SEQUENCE</scope>
</reference>
<keyword evidence="2" id="KW-1185">Reference proteome</keyword>
<gene>
    <name evidence="1" type="ORF">MYCIT1_LOCUS11268</name>
</gene>
<proteinExistence type="predicted"/>
<dbReference type="Gene3D" id="3.50.50.60">
    <property type="entry name" value="FAD/NAD(P)-binding domain"/>
    <property type="match status" value="1"/>
</dbReference>
<protein>
    <submittedName>
        <fullName evidence="1">Uncharacterized protein</fullName>
    </submittedName>
</protein>
<accession>A0AAD2H2T6</accession>
<dbReference type="InterPro" id="IPR036188">
    <property type="entry name" value="FAD/NAD-bd_sf"/>
</dbReference>
<dbReference type="EMBL" id="CAVNYO010000138">
    <property type="protein sequence ID" value="CAK5268176.1"/>
    <property type="molecule type" value="Genomic_DNA"/>
</dbReference>
<evidence type="ECO:0000313" key="1">
    <source>
        <dbReference type="EMBL" id="CAK5268176.1"/>
    </source>
</evidence>